<reference evidence="1 3" key="2">
    <citation type="journal article" date="2018" name="Plant J.">
        <title>The Physcomitrella patens chromosome-scale assembly reveals moss genome structure and evolution.</title>
        <authorList>
            <person name="Lang D."/>
            <person name="Ullrich K.K."/>
            <person name="Murat F."/>
            <person name="Fuchs J."/>
            <person name="Jenkins J."/>
            <person name="Haas F.B."/>
            <person name="Piednoel M."/>
            <person name="Gundlach H."/>
            <person name="Van Bel M."/>
            <person name="Meyberg R."/>
            <person name="Vives C."/>
            <person name="Morata J."/>
            <person name="Symeonidi A."/>
            <person name="Hiss M."/>
            <person name="Muchero W."/>
            <person name="Kamisugi Y."/>
            <person name="Saleh O."/>
            <person name="Blanc G."/>
            <person name="Decker E.L."/>
            <person name="van Gessel N."/>
            <person name="Grimwood J."/>
            <person name="Hayes R.D."/>
            <person name="Graham S.W."/>
            <person name="Gunter L.E."/>
            <person name="McDaniel S.F."/>
            <person name="Hoernstein S.N.W."/>
            <person name="Larsson A."/>
            <person name="Li F.W."/>
            <person name="Perroud P.F."/>
            <person name="Phillips J."/>
            <person name="Ranjan P."/>
            <person name="Rokshar D.S."/>
            <person name="Rothfels C.J."/>
            <person name="Schneider L."/>
            <person name="Shu S."/>
            <person name="Stevenson D.W."/>
            <person name="Thummler F."/>
            <person name="Tillich M."/>
            <person name="Villarreal Aguilar J.C."/>
            <person name="Widiez T."/>
            <person name="Wong G.K."/>
            <person name="Wymore A."/>
            <person name="Zhang Y."/>
            <person name="Zimmer A.D."/>
            <person name="Quatrano R.S."/>
            <person name="Mayer K.F.X."/>
            <person name="Goodstein D."/>
            <person name="Casacuberta J.M."/>
            <person name="Vandepoele K."/>
            <person name="Reski R."/>
            <person name="Cuming A.C."/>
            <person name="Tuskan G.A."/>
            <person name="Maumus F."/>
            <person name="Salse J."/>
            <person name="Schmutz J."/>
            <person name="Rensing S.A."/>
        </authorList>
    </citation>
    <scope>NUCLEOTIDE SEQUENCE [LARGE SCALE GENOMIC DNA]</scope>
    <source>
        <strain evidence="2 3">cv. Gransden 2004</strain>
    </source>
</reference>
<sequence length="77" mass="8907">MNISSCKTGIGIADTYLLRKSTERRYRTAYCMLEKSRIDQQSQCISLQLVCRISQISEVGTPILIIFPILRTRRRVL</sequence>
<dbReference type="AlphaFoldDB" id="A0A2K1IIW2"/>
<name>A0A2K1IIW2_PHYPA</name>
<dbReference type="Gramene" id="Pp3c23_10970V3.1">
    <property type="protein sequence ID" value="Pp3c23_10970V3.1"/>
    <property type="gene ID" value="Pp3c23_10970"/>
</dbReference>
<evidence type="ECO:0000313" key="1">
    <source>
        <dbReference type="EMBL" id="PNR29214.1"/>
    </source>
</evidence>
<dbReference type="EMBL" id="ABEU02000023">
    <property type="protein sequence ID" value="PNR29214.1"/>
    <property type="molecule type" value="Genomic_DNA"/>
</dbReference>
<proteinExistence type="predicted"/>
<organism evidence="1">
    <name type="scientific">Physcomitrium patens</name>
    <name type="common">Spreading-leaved earth moss</name>
    <name type="synonym">Physcomitrella patens</name>
    <dbReference type="NCBI Taxonomy" id="3218"/>
    <lineage>
        <taxon>Eukaryota</taxon>
        <taxon>Viridiplantae</taxon>
        <taxon>Streptophyta</taxon>
        <taxon>Embryophyta</taxon>
        <taxon>Bryophyta</taxon>
        <taxon>Bryophytina</taxon>
        <taxon>Bryopsida</taxon>
        <taxon>Funariidae</taxon>
        <taxon>Funariales</taxon>
        <taxon>Funariaceae</taxon>
        <taxon>Physcomitrium</taxon>
    </lineage>
</organism>
<dbReference type="Proteomes" id="UP000006727">
    <property type="component" value="Chromosome 23"/>
</dbReference>
<gene>
    <name evidence="1" type="ORF">PHYPA_027906</name>
</gene>
<dbReference type="EnsemblPlants" id="Pp3c23_10970V3.1">
    <property type="protein sequence ID" value="Pp3c23_10970V3.1"/>
    <property type="gene ID" value="Pp3c23_10970"/>
</dbReference>
<protein>
    <submittedName>
        <fullName evidence="1 2">Uncharacterized protein</fullName>
    </submittedName>
</protein>
<evidence type="ECO:0000313" key="2">
    <source>
        <dbReference type="EnsemblPlants" id="Pp3c23_10970V3.1"/>
    </source>
</evidence>
<reference evidence="2" key="3">
    <citation type="submission" date="2020-12" db="UniProtKB">
        <authorList>
            <consortium name="EnsemblPlants"/>
        </authorList>
    </citation>
    <scope>IDENTIFICATION</scope>
</reference>
<evidence type="ECO:0000313" key="3">
    <source>
        <dbReference type="Proteomes" id="UP000006727"/>
    </source>
</evidence>
<reference evidence="1 3" key="1">
    <citation type="journal article" date="2008" name="Science">
        <title>The Physcomitrella genome reveals evolutionary insights into the conquest of land by plants.</title>
        <authorList>
            <person name="Rensing S."/>
            <person name="Lang D."/>
            <person name="Zimmer A."/>
            <person name="Terry A."/>
            <person name="Salamov A."/>
            <person name="Shapiro H."/>
            <person name="Nishiyama T."/>
            <person name="Perroud P.-F."/>
            <person name="Lindquist E."/>
            <person name="Kamisugi Y."/>
            <person name="Tanahashi T."/>
            <person name="Sakakibara K."/>
            <person name="Fujita T."/>
            <person name="Oishi K."/>
            <person name="Shin-I T."/>
            <person name="Kuroki Y."/>
            <person name="Toyoda A."/>
            <person name="Suzuki Y."/>
            <person name="Hashimoto A."/>
            <person name="Yamaguchi K."/>
            <person name="Sugano A."/>
            <person name="Kohara Y."/>
            <person name="Fujiyama A."/>
            <person name="Anterola A."/>
            <person name="Aoki S."/>
            <person name="Ashton N."/>
            <person name="Barbazuk W.B."/>
            <person name="Barker E."/>
            <person name="Bennetzen J."/>
            <person name="Bezanilla M."/>
            <person name="Blankenship R."/>
            <person name="Cho S.H."/>
            <person name="Dutcher S."/>
            <person name="Estelle M."/>
            <person name="Fawcett J.A."/>
            <person name="Gundlach H."/>
            <person name="Hanada K."/>
            <person name="Heyl A."/>
            <person name="Hicks K.A."/>
            <person name="Hugh J."/>
            <person name="Lohr M."/>
            <person name="Mayer K."/>
            <person name="Melkozernov A."/>
            <person name="Murata T."/>
            <person name="Nelson D."/>
            <person name="Pils B."/>
            <person name="Prigge M."/>
            <person name="Reiss B."/>
            <person name="Renner T."/>
            <person name="Rombauts S."/>
            <person name="Rushton P."/>
            <person name="Sanderfoot A."/>
            <person name="Schween G."/>
            <person name="Shiu S.-H."/>
            <person name="Stueber K."/>
            <person name="Theodoulou F.L."/>
            <person name="Tu H."/>
            <person name="Van de Peer Y."/>
            <person name="Verrier P.J."/>
            <person name="Waters E."/>
            <person name="Wood A."/>
            <person name="Yang L."/>
            <person name="Cove D."/>
            <person name="Cuming A."/>
            <person name="Hasebe M."/>
            <person name="Lucas S."/>
            <person name="Mishler D.B."/>
            <person name="Reski R."/>
            <person name="Grigoriev I."/>
            <person name="Quatrano R.S."/>
            <person name="Boore J.L."/>
        </authorList>
    </citation>
    <scope>NUCLEOTIDE SEQUENCE [LARGE SCALE GENOMIC DNA]</scope>
    <source>
        <strain evidence="2 3">cv. Gransden 2004</strain>
    </source>
</reference>
<accession>A0A2K1IIW2</accession>
<keyword evidence="3" id="KW-1185">Reference proteome</keyword>
<dbReference type="InParanoid" id="A0A2K1IIW2"/>